<feature type="chain" id="PRO_5043533032" evidence="9">
    <location>
        <begin position="22"/>
        <end position="547"/>
    </location>
</feature>
<feature type="transmembrane region" description="Helical" evidence="8">
    <location>
        <begin position="69"/>
        <end position="88"/>
    </location>
</feature>
<sequence>MNMHKWAIALLVWGLAFRTMAASFLNTGYDEAYYYLYTLHPDWSYFDHPPLVAWVTGLGIWLTGEVTQFTIRIGSVILYTGTLGFLYLTSAKLFDKRTATLTLALVTAIPIFQVAFGFLTLPDSPLMFFWAATLWVAAHEFFPTTPTDGVLPYKPTPRLALIGLLVGLACLGKYHGFILGFGLVLFCLLSQHHRPAFSSPWAIAGLVLFGLTISPIAIWNAQHSWASFRFQGTRAVPTEMYSLEGLFVTFLVGVGYLFPTFGFPIWWTNLKVTGQILAIAKDKFNYRNGSINLEPMQQKQLLILAVSLPIFLGFTLMGGYRQVLPSWHMPGFYGATLILGQQAAIAQLQHPKRIRNWLWGSSITIVTIMLIALMHVHSGIFQKGGDRAILGGFWAAKDDPSTEMIDLVQLRQGFKDSPVLSAALAKSDFVFSNNFFVTGQVGMAISPIGNKPITCFDQDLRGFAYWSKAEDWVGKNALYVSAELFQEPFIEQSVGLLPSIVSKYSSYFEAIEKVGEVPIKRGGETVQKFHVYRAIKMLRPYPRPYGN</sequence>
<dbReference type="InterPro" id="IPR050297">
    <property type="entry name" value="LipidA_mod_glycosyltrf_83"/>
</dbReference>
<evidence type="ECO:0000256" key="6">
    <source>
        <dbReference type="ARBA" id="ARBA00022989"/>
    </source>
</evidence>
<feature type="signal peptide" evidence="9">
    <location>
        <begin position="1"/>
        <end position="21"/>
    </location>
</feature>
<feature type="transmembrane region" description="Helical" evidence="8">
    <location>
        <begin position="201"/>
        <end position="221"/>
    </location>
</feature>
<keyword evidence="7 8" id="KW-0472">Membrane</keyword>
<dbReference type="Pfam" id="PF13231">
    <property type="entry name" value="PMT_2"/>
    <property type="match status" value="1"/>
</dbReference>
<gene>
    <name evidence="11" type="ORF">V2H45_18515</name>
</gene>
<dbReference type="Proteomes" id="UP001333818">
    <property type="component" value="Unassembled WGS sequence"/>
</dbReference>
<keyword evidence="6 8" id="KW-1133">Transmembrane helix</keyword>
<evidence type="ECO:0000256" key="4">
    <source>
        <dbReference type="ARBA" id="ARBA00022679"/>
    </source>
</evidence>
<dbReference type="PANTHER" id="PTHR33908">
    <property type="entry name" value="MANNOSYLTRANSFERASE YKCB-RELATED"/>
    <property type="match status" value="1"/>
</dbReference>
<feature type="domain" description="Glycosyltransferase RgtA/B/C/D-like" evidence="10">
    <location>
        <begin position="47"/>
        <end position="219"/>
    </location>
</feature>
<keyword evidence="9" id="KW-0732">Signal</keyword>
<dbReference type="InterPro" id="IPR038731">
    <property type="entry name" value="RgtA/B/C-like"/>
</dbReference>
<evidence type="ECO:0000256" key="1">
    <source>
        <dbReference type="ARBA" id="ARBA00004651"/>
    </source>
</evidence>
<dbReference type="PANTHER" id="PTHR33908:SF11">
    <property type="entry name" value="MEMBRANE PROTEIN"/>
    <property type="match status" value="1"/>
</dbReference>
<reference evidence="11" key="1">
    <citation type="submission" date="2024-01" db="EMBL/GenBank/DDBJ databases">
        <title>Bank of Algae and Cyanobacteria of the Azores (BACA) strain genomes.</title>
        <authorList>
            <person name="Luz R."/>
            <person name="Cordeiro R."/>
            <person name="Fonseca A."/>
            <person name="Goncalves V."/>
        </authorList>
    </citation>
    <scope>NUCLEOTIDE SEQUENCE</scope>
    <source>
        <strain evidence="11">BACA0141</strain>
    </source>
</reference>
<comment type="caution">
    <text evidence="11">The sequence shown here is derived from an EMBL/GenBank/DDBJ whole genome shotgun (WGS) entry which is preliminary data.</text>
</comment>
<dbReference type="RefSeq" id="WP_330485176.1">
    <property type="nucleotide sequence ID" value="NZ_JAZBJZ010000091.1"/>
</dbReference>
<dbReference type="GO" id="GO:0009103">
    <property type="term" value="P:lipopolysaccharide biosynthetic process"/>
    <property type="evidence" value="ECO:0007669"/>
    <property type="project" value="UniProtKB-ARBA"/>
</dbReference>
<keyword evidence="3 11" id="KW-0328">Glycosyltransferase</keyword>
<evidence type="ECO:0000256" key="7">
    <source>
        <dbReference type="ARBA" id="ARBA00023136"/>
    </source>
</evidence>
<feature type="transmembrane region" description="Helical" evidence="8">
    <location>
        <begin position="162"/>
        <end position="189"/>
    </location>
</feature>
<feature type="transmembrane region" description="Helical" evidence="8">
    <location>
        <begin position="100"/>
        <end position="119"/>
    </location>
</feature>
<evidence type="ECO:0000256" key="8">
    <source>
        <dbReference type="SAM" id="Phobius"/>
    </source>
</evidence>
<keyword evidence="12" id="KW-1185">Reference proteome</keyword>
<evidence type="ECO:0000313" key="12">
    <source>
        <dbReference type="Proteomes" id="UP001333818"/>
    </source>
</evidence>
<evidence type="ECO:0000313" key="11">
    <source>
        <dbReference type="EMBL" id="MEE3718740.1"/>
    </source>
</evidence>
<keyword evidence="5 8" id="KW-0812">Transmembrane</keyword>
<evidence type="ECO:0000256" key="2">
    <source>
        <dbReference type="ARBA" id="ARBA00022475"/>
    </source>
</evidence>
<name>A0AAW9Q685_9CYAN</name>
<evidence type="ECO:0000256" key="5">
    <source>
        <dbReference type="ARBA" id="ARBA00022692"/>
    </source>
</evidence>
<protein>
    <submittedName>
        <fullName evidence="11">Glycosyltransferase family 39 protein</fullName>
        <ecNumber evidence="11">2.4.-.-</ecNumber>
    </submittedName>
</protein>
<dbReference type="GO" id="GO:0016763">
    <property type="term" value="F:pentosyltransferase activity"/>
    <property type="evidence" value="ECO:0007669"/>
    <property type="project" value="TreeGrafter"/>
</dbReference>
<feature type="transmembrane region" description="Helical" evidence="8">
    <location>
        <begin position="241"/>
        <end position="267"/>
    </location>
</feature>
<feature type="transmembrane region" description="Helical" evidence="8">
    <location>
        <begin position="301"/>
        <end position="320"/>
    </location>
</feature>
<evidence type="ECO:0000259" key="10">
    <source>
        <dbReference type="Pfam" id="PF13231"/>
    </source>
</evidence>
<dbReference type="EC" id="2.4.-.-" evidence="11"/>
<keyword evidence="2" id="KW-1003">Cell membrane</keyword>
<dbReference type="GO" id="GO:0005886">
    <property type="term" value="C:plasma membrane"/>
    <property type="evidence" value="ECO:0007669"/>
    <property type="project" value="UniProtKB-SubCell"/>
</dbReference>
<dbReference type="AlphaFoldDB" id="A0AAW9Q685"/>
<evidence type="ECO:0000256" key="9">
    <source>
        <dbReference type="SAM" id="SignalP"/>
    </source>
</evidence>
<feature type="transmembrane region" description="Helical" evidence="8">
    <location>
        <begin position="357"/>
        <end position="376"/>
    </location>
</feature>
<accession>A0AAW9Q685</accession>
<comment type="subcellular location">
    <subcellularLocation>
        <location evidence="1">Cell membrane</location>
        <topology evidence="1">Multi-pass membrane protein</topology>
    </subcellularLocation>
</comment>
<dbReference type="EMBL" id="JAZBJZ010000091">
    <property type="protein sequence ID" value="MEE3718740.1"/>
    <property type="molecule type" value="Genomic_DNA"/>
</dbReference>
<keyword evidence="4 11" id="KW-0808">Transferase</keyword>
<proteinExistence type="predicted"/>
<organism evidence="11 12">
    <name type="scientific">Tumidithrix elongata BACA0141</name>
    <dbReference type="NCBI Taxonomy" id="2716417"/>
    <lineage>
        <taxon>Bacteria</taxon>
        <taxon>Bacillati</taxon>
        <taxon>Cyanobacteriota</taxon>
        <taxon>Cyanophyceae</taxon>
        <taxon>Pseudanabaenales</taxon>
        <taxon>Pseudanabaenaceae</taxon>
        <taxon>Tumidithrix</taxon>
        <taxon>Tumidithrix elongata</taxon>
    </lineage>
</organism>
<evidence type="ECO:0000256" key="3">
    <source>
        <dbReference type="ARBA" id="ARBA00022676"/>
    </source>
</evidence>